<dbReference type="Proteomes" id="UP000053612">
    <property type="component" value="Unassembled WGS sequence"/>
</dbReference>
<dbReference type="RefSeq" id="WP_160321600.1">
    <property type="nucleotide sequence ID" value="NZ_LKLS01000122.1"/>
</dbReference>
<dbReference type="EMBL" id="LKLS01000122">
    <property type="protein sequence ID" value="KSU17949.1"/>
    <property type="molecule type" value="Genomic_DNA"/>
</dbReference>
<accession>A0A0V8DWE8</accession>
<comment type="caution">
    <text evidence="1">The sequence shown here is derived from an EMBL/GenBank/DDBJ whole genome shotgun (WGS) entry which is preliminary data.</text>
</comment>
<proteinExistence type="predicted"/>
<evidence type="ECO:0000313" key="2">
    <source>
        <dbReference type="Proteomes" id="UP000053612"/>
    </source>
</evidence>
<protein>
    <submittedName>
        <fullName evidence="1">Uncharacterized protein</fullName>
    </submittedName>
</protein>
<sequence>MTEINIGKIKITGRKTLISSSMIQQKNNVKKPETIVSGSLVCFKATSVEIN</sequence>
<dbReference type="AlphaFoldDB" id="A0A0V8DWE8"/>
<evidence type="ECO:0000313" key="1">
    <source>
        <dbReference type="EMBL" id="KSU17949.1"/>
    </source>
</evidence>
<reference evidence="2" key="1">
    <citation type="submission" date="2015-10" db="EMBL/GenBank/DDBJ databases">
        <title>Draft Genome Sequences of 11 Lactococcus lactis subspecies cremoris strains.</title>
        <authorList>
            <person name="Wels M."/>
            <person name="Backus L."/>
            <person name="Boekhorst J."/>
            <person name="Dijkstra A."/>
            <person name="Beerthuizen M."/>
            <person name="Kelly W."/>
            <person name="Siezen R."/>
            <person name="Bachmann H."/>
            <person name="Van Hijum S."/>
        </authorList>
    </citation>
    <scope>NUCLEOTIDE SEQUENCE [LARGE SCALE GENOMIC DNA]</scope>
    <source>
        <strain evidence="2">LMG9449</strain>
    </source>
</reference>
<gene>
    <name evidence="1" type="ORF">LMG9449_1484</name>
</gene>
<organism evidence="1 2">
    <name type="scientific">Lactococcus lactis subsp. lactis</name>
    <name type="common">Streptococcus lactis</name>
    <dbReference type="NCBI Taxonomy" id="1360"/>
    <lineage>
        <taxon>Bacteria</taxon>
        <taxon>Bacillati</taxon>
        <taxon>Bacillota</taxon>
        <taxon>Bacilli</taxon>
        <taxon>Lactobacillales</taxon>
        <taxon>Streptococcaceae</taxon>
        <taxon>Lactococcus</taxon>
    </lineage>
</organism>
<name>A0A0V8DWE8_LACLL</name>